<feature type="region of interest" description="Disordered" evidence="2">
    <location>
        <begin position="290"/>
        <end position="342"/>
    </location>
</feature>
<dbReference type="InterPro" id="IPR050923">
    <property type="entry name" value="Cell_Proc_Reg/RNA_Proc"/>
</dbReference>
<proteinExistence type="predicted"/>
<feature type="coiled-coil region" evidence="1">
    <location>
        <begin position="491"/>
        <end position="554"/>
    </location>
</feature>
<dbReference type="InterPro" id="IPR000253">
    <property type="entry name" value="FHA_dom"/>
</dbReference>
<dbReference type="KEGG" id="ccin:107271394"/>
<feature type="compositionally biased region" description="Basic and acidic residues" evidence="2">
    <location>
        <begin position="618"/>
        <end position="629"/>
    </location>
</feature>
<dbReference type="PANTHER" id="PTHR23308">
    <property type="entry name" value="NUCLEAR INHIBITOR OF PROTEIN PHOSPHATASE-1"/>
    <property type="match status" value="1"/>
</dbReference>
<dbReference type="RefSeq" id="XP_015602846.1">
    <property type="nucleotide sequence ID" value="XM_015747360.2"/>
</dbReference>
<sequence>METGQEQPVDNMILKENSVKQEICSSIDESVDDEAKINMEASIEDEHCVKPLDITCDKSHDESFKKPALLIGPRRGKPGKLRIVHNIPTPALFEETMDTNSKDHADIQVNSTSELEGISKINVEKPNIDLQDLQKDKQLPLPYREPNWGGQPEQDYKLEVLKSGVILETHDLTKKSFHVFGRLPACDISLAHPTISRYHAVLQFRAVDDEKHPKGFYLYDLGSTHGTFWNGNRIRPNTYARVQGGHMIRFGCSQRKFILQAPPEDVEEESELSLTELKEKRRLDLEERARMENERKVEEEEAERLRKEQEENEGIDWGMAEDADEETDLTENPYASTNNEELFLDDPKKTLRGWFEREGYDLQYQTEDKGIGQFLCWVELPIDNVTGRAVRAEALVKGKKKESVIQCALEACRILDRHGLLRQATHEARKRKVRNWEEEDYYDSDEDNFLDRTGSIEKKREQRMRIAGILETKVETYSSLLKQHTEITQQIKAIEKSLHNAQMIRDKANEDSIEDALDAFMSDLKSSTMSKSDITKLKLELQNLRKEEARLIKLVNIAKPANLPSLTPHVRKGETGQTDKKFEKVIPMVGHTKKLKPLSKKSETKTSYDLSIMSMDTTNKKEHDSHNDDDLTDDIDNNTKIPHEHPREKFNDILEARNEDVQEEMSVNNEKQIQEDPSIKYNDNPAEKVDNDHSINNMEDAEEEEHEKNEVEARKKKNRNLKRTQVRTEKAAKEIQKAYEQDMFREGYSMWIPPQDQSGDGKTNLNQKYGY</sequence>
<feature type="region of interest" description="Disordered" evidence="2">
    <location>
        <begin position="617"/>
        <end position="730"/>
    </location>
</feature>
<dbReference type="AlphaFoldDB" id="A0AAJ7C633"/>
<dbReference type="InterPro" id="IPR008984">
    <property type="entry name" value="SMAD_FHA_dom_sf"/>
</dbReference>
<feature type="compositionally biased region" description="Basic residues" evidence="2">
    <location>
        <begin position="714"/>
        <end position="725"/>
    </location>
</feature>
<evidence type="ECO:0000313" key="6">
    <source>
        <dbReference type="RefSeq" id="XP_015602846.1"/>
    </source>
</evidence>
<protein>
    <submittedName>
        <fullName evidence="5 6">Kanadaptin</fullName>
    </submittedName>
</protein>
<evidence type="ECO:0000256" key="1">
    <source>
        <dbReference type="SAM" id="Coils"/>
    </source>
</evidence>
<dbReference type="SUPFAM" id="SSF49879">
    <property type="entry name" value="SMAD/FHA domain"/>
    <property type="match status" value="1"/>
</dbReference>
<dbReference type="CDD" id="cd19856">
    <property type="entry name" value="DSRM_Kanadaptin"/>
    <property type="match status" value="1"/>
</dbReference>
<evidence type="ECO:0000313" key="5">
    <source>
        <dbReference type="RefSeq" id="XP_015602841.1"/>
    </source>
</evidence>
<feature type="region of interest" description="Disordered" evidence="2">
    <location>
        <begin position="750"/>
        <end position="771"/>
    </location>
</feature>
<dbReference type="Pfam" id="PF00498">
    <property type="entry name" value="FHA"/>
    <property type="match status" value="1"/>
</dbReference>
<accession>A0AAJ7C633</accession>
<evidence type="ECO:0000256" key="2">
    <source>
        <dbReference type="SAM" id="MobiDB-lite"/>
    </source>
</evidence>
<dbReference type="GeneID" id="107271394"/>
<evidence type="ECO:0000313" key="4">
    <source>
        <dbReference type="Proteomes" id="UP000694920"/>
    </source>
</evidence>
<evidence type="ECO:0000259" key="3">
    <source>
        <dbReference type="PROSITE" id="PS50006"/>
    </source>
</evidence>
<feature type="compositionally biased region" description="Polar residues" evidence="2">
    <location>
        <begin position="755"/>
        <end position="771"/>
    </location>
</feature>
<name>A0AAJ7C633_CEPCN</name>
<keyword evidence="1" id="KW-0175">Coiled coil</keyword>
<feature type="compositionally biased region" description="Acidic residues" evidence="2">
    <location>
        <begin position="310"/>
        <end position="329"/>
    </location>
</feature>
<gene>
    <name evidence="5 6" type="primary">LOC107271394</name>
</gene>
<feature type="compositionally biased region" description="Basic and acidic residues" evidence="2">
    <location>
        <begin position="290"/>
        <end position="309"/>
    </location>
</feature>
<keyword evidence="4" id="KW-1185">Reference proteome</keyword>
<feature type="compositionally biased region" description="Basic and acidic residues" evidence="2">
    <location>
        <begin position="641"/>
        <end position="660"/>
    </location>
</feature>
<feature type="domain" description="FHA" evidence="3">
    <location>
        <begin position="178"/>
        <end position="234"/>
    </location>
</feature>
<organism evidence="4 5">
    <name type="scientific">Cephus cinctus</name>
    <name type="common">Wheat stem sawfly</name>
    <dbReference type="NCBI Taxonomy" id="211228"/>
    <lineage>
        <taxon>Eukaryota</taxon>
        <taxon>Metazoa</taxon>
        <taxon>Ecdysozoa</taxon>
        <taxon>Arthropoda</taxon>
        <taxon>Hexapoda</taxon>
        <taxon>Insecta</taxon>
        <taxon>Pterygota</taxon>
        <taxon>Neoptera</taxon>
        <taxon>Endopterygota</taxon>
        <taxon>Hymenoptera</taxon>
        <taxon>Cephoidea</taxon>
        <taxon>Cephidae</taxon>
        <taxon>Cephus</taxon>
    </lineage>
</organism>
<dbReference type="CDD" id="cd22677">
    <property type="entry name" value="FHA_Kanadaptin"/>
    <property type="match status" value="1"/>
</dbReference>
<dbReference type="PROSITE" id="PS50006">
    <property type="entry name" value="FHA_DOMAIN"/>
    <property type="match status" value="1"/>
</dbReference>
<dbReference type="Proteomes" id="UP000694920">
    <property type="component" value="Unplaced"/>
</dbReference>
<dbReference type="Gene3D" id="2.60.200.20">
    <property type="match status" value="1"/>
</dbReference>
<dbReference type="RefSeq" id="XP_015602841.1">
    <property type="nucleotide sequence ID" value="XM_015747355.2"/>
</dbReference>
<dbReference type="SMART" id="SM00240">
    <property type="entry name" value="FHA"/>
    <property type="match status" value="1"/>
</dbReference>
<reference evidence="5 6" key="1">
    <citation type="submission" date="2025-04" db="UniProtKB">
        <authorList>
            <consortium name="RefSeq"/>
        </authorList>
    </citation>
    <scope>IDENTIFICATION</scope>
</reference>